<keyword evidence="1" id="KW-0175">Coiled coil</keyword>
<protein>
    <submittedName>
        <fullName evidence="2">Uncharacterized protein</fullName>
    </submittedName>
</protein>
<name>A0A0F9LSN6_9ZZZZ</name>
<dbReference type="EMBL" id="LAZR01010360">
    <property type="protein sequence ID" value="KKM67370.1"/>
    <property type="molecule type" value="Genomic_DNA"/>
</dbReference>
<dbReference type="AlphaFoldDB" id="A0A0F9LSN6"/>
<comment type="caution">
    <text evidence="2">The sequence shown here is derived from an EMBL/GenBank/DDBJ whole genome shotgun (WGS) entry which is preliminary data.</text>
</comment>
<gene>
    <name evidence="2" type="ORF">LCGC14_1471760</name>
</gene>
<organism evidence="2">
    <name type="scientific">marine sediment metagenome</name>
    <dbReference type="NCBI Taxonomy" id="412755"/>
    <lineage>
        <taxon>unclassified sequences</taxon>
        <taxon>metagenomes</taxon>
        <taxon>ecological metagenomes</taxon>
    </lineage>
</organism>
<accession>A0A0F9LSN6</accession>
<reference evidence="2" key="1">
    <citation type="journal article" date="2015" name="Nature">
        <title>Complex archaea that bridge the gap between prokaryotes and eukaryotes.</title>
        <authorList>
            <person name="Spang A."/>
            <person name="Saw J.H."/>
            <person name="Jorgensen S.L."/>
            <person name="Zaremba-Niedzwiedzka K."/>
            <person name="Martijn J."/>
            <person name="Lind A.E."/>
            <person name="van Eijk R."/>
            <person name="Schleper C."/>
            <person name="Guy L."/>
            <person name="Ettema T.J."/>
        </authorList>
    </citation>
    <scope>NUCLEOTIDE SEQUENCE</scope>
</reference>
<feature type="coiled-coil region" evidence="1">
    <location>
        <begin position="13"/>
        <end position="89"/>
    </location>
</feature>
<evidence type="ECO:0000256" key="1">
    <source>
        <dbReference type="SAM" id="Coils"/>
    </source>
</evidence>
<proteinExistence type="predicted"/>
<sequence length="346" mass="38893">MDDPNVDGLQYLIGELEFENNNLRSRLAESEAQLKNLDNRWEAQVALTSKHLDSAIGYLNDKNELHARAFDLEAQLKEAKEELAQHELAKHGLADCAKHGEGRDVTCADCFAAAEASIASLTKELAERDAYAMSSLKNALAERDENSKENLALSLRLKDQNKVIDLAREVCEHPYSVGGIAEKLIDKLRKEGKEYHARNIRRSNPSREIINRFQKAVEGRVFDEMATAKEQALAGEVALEKAIHHLGNMITYTMRPGESSATYTDRKQEAIDFLASSPPPPSPELLAQDRRKVRAEVWREDEAWHRRAWEAYHKTGEKGYIHQMSREYSGANAKRAEAQAGTKEAG</sequence>
<evidence type="ECO:0000313" key="2">
    <source>
        <dbReference type="EMBL" id="KKM67370.1"/>
    </source>
</evidence>